<sequence length="512" mass="54108">MSEASSITGRAFRALKWNYIGTIGRIVATFASQIILARLLGPEPFGTFGYAFLTVSLVSLIVEMGLQHALIQTQDLTDEMIAVSCGRLMLVGALASLIIFVLADQIALHAFANPAAAPVIRAMAPSLIVSAGISAATAILSRDIEFKVVQLSALGAYIIGYMIIGVVAASLGLGVWSLVLAWYGCTVITLIVMIYYSPRAVRLGNPFRKLSITRFGNVIMLTNVVNWAIDSTAHVIVGRTFGAGALGQFTVANNLVKTPSDHLIRNLQTVLLPLASRAQDNDAGLRRAYLTVIAGVAAIVFPTFLFIGVMAEPTVTLLLGSKWTSAAPLLLPLALGAIAHSIEALCGPVLTGRGDPGVELNVKAFTLLLMVPVLLVTSQWSIVAVAWGLAFVFVVRWFWMNAALMKRIDLSYAEVGQALRGPVFLAAIAGGVGALVNMAHAAYLPGGPALVHLLLGVVVASAVIIGALAWAPTLVLGTQLLQLLEQLCATHPGLMRVPGVRHLAESARRFAV</sequence>
<evidence type="ECO:0000256" key="1">
    <source>
        <dbReference type="ARBA" id="ARBA00004651"/>
    </source>
</evidence>
<dbReference type="PANTHER" id="PTHR30250">
    <property type="entry name" value="PST FAMILY PREDICTED COLANIC ACID TRANSPORTER"/>
    <property type="match status" value="1"/>
</dbReference>
<dbReference type="EMBL" id="CP000555">
    <property type="protein sequence ID" value="ABM94022.1"/>
    <property type="molecule type" value="Genomic_DNA"/>
</dbReference>
<feature type="transmembrane region" description="Helical" evidence="7">
    <location>
        <begin position="423"/>
        <end position="443"/>
    </location>
</feature>
<dbReference type="STRING" id="420662.Mpe_A1061"/>
<evidence type="ECO:0000256" key="7">
    <source>
        <dbReference type="SAM" id="Phobius"/>
    </source>
</evidence>
<evidence type="ECO:0000313" key="9">
    <source>
        <dbReference type="Proteomes" id="UP000000366"/>
    </source>
</evidence>
<feature type="transmembrane region" description="Helical" evidence="7">
    <location>
        <begin position="288"/>
        <end position="309"/>
    </location>
</feature>
<feature type="transmembrane region" description="Helical" evidence="7">
    <location>
        <begin position="382"/>
        <end position="402"/>
    </location>
</feature>
<comment type="subcellular location">
    <subcellularLocation>
        <location evidence="1">Cell membrane</location>
        <topology evidence="1">Multi-pass membrane protein</topology>
    </subcellularLocation>
</comment>
<organism evidence="8 9">
    <name type="scientific">Methylibium petroleiphilum (strain ATCC BAA-1232 / LMG 22953 / PM1)</name>
    <dbReference type="NCBI Taxonomy" id="420662"/>
    <lineage>
        <taxon>Bacteria</taxon>
        <taxon>Pseudomonadati</taxon>
        <taxon>Pseudomonadota</taxon>
        <taxon>Betaproteobacteria</taxon>
        <taxon>Burkholderiales</taxon>
        <taxon>Sphaerotilaceae</taxon>
        <taxon>Methylibium</taxon>
    </lineage>
</organism>
<keyword evidence="6 7" id="KW-0472">Membrane</keyword>
<dbReference type="HOGENOM" id="CLU_026911_6_1_4"/>
<keyword evidence="5 7" id="KW-1133">Transmembrane helix</keyword>
<feature type="transmembrane region" description="Helical" evidence="7">
    <location>
        <begin position="47"/>
        <end position="66"/>
    </location>
</feature>
<dbReference type="RefSeq" id="WP_011828659.1">
    <property type="nucleotide sequence ID" value="NC_008825.1"/>
</dbReference>
<keyword evidence="3" id="KW-1003">Cell membrane</keyword>
<evidence type="ECO:0000256" key="3">
    <source>
        <dbReference type="ARBA" id="ARBA00022475"/>
    </source>
</evidence>
<evidence type="ECO:0000256" key="4">
    <source>
        <dbReference type="ARBA" id="ARBA00022692"/>
    </source>
</evidence>
<feature type="transmembrane region" description="Helical" evidence="7">
    <location>
        <begin position="87"/>
        <end position="108"/>
    </location>
</feature>
<evidence type="ECO:0000313" key="8">
    <source>
        <dbReference type="EMBL" id="ABM94022.1"/>
    </source>
</evidence>
<dbReference type="eggNOG" id="COG2244">
    <property type="taxonomic scope" value="Bacteria"/>
</dbReference>
<dbReference type="KEGG" id="mpt:Mpe_A1061"/>
<feature type="transmembrane region" description="Helical" evidence="7">
    <location>
        <begin position="175"/>
        <end position="196"/>
    </location>
</feature>
<dbReference type="PANTHER" id="PTHR30250:SF10">
    <property type="entry name" value="LIPOPOLYSACCHARIDE BIOSYNTHESIS PROTEIN WZXC"/>
    <property type="match status" value="1"/>
</dbReference>
<feature type="transmembrane region" description="Helical" evidence="7">
    <location>
        <begin position="20"/>
        <end position="41"/>
    </location>
</feature>
<protein>
    <submittedName>
        <fullName evidence="8">Membrane protein</fullName>
    </submittedName>
</protein>
<name>A2SEN3_METPP</name>
<dbReference type="AlphaFoldDB" id="A2SEN3"/>
<keyword evidence="4 7" id="KW-0812">Transmembrane</keyword>
<feature type="transmembrane region" description="Helical" evidence="7">
    <location>
        <begin position="449"/>
        <end position="471"/>
    </location>
</feature>
<keyword evidence="9" id="KW-1185">Reference proteome</keyword>
<reference evidence="8 9" key="1">
    <citation type="journal article" date="2007" name="J. Bacteriol.">
        <title>Whole-genome analysis of the methyl tert-butyl ether-degrading beta-proteobacterium Methylibium petroleiphilum PM1.</title>
        <authorList>
            <person name="Kane S.R."/>
            <person name="Chakicherla A.Y."/>
            <person name="Chain P.S.G."/>
            <person name="Schmidt R."/>
            <person name="Shin M.W."/>
            <person name="Legler T.C."/>
            <person name="Scow K.M."/>
            <person name="Larimer F.W."/>
            <person name="Lucas S.M."/>
            <person name="Richardson P.M."/>
            <person name="Hristova K.R."/>
        </authorList>
    </citation>
    <scope>NUCLEOTIDE SEQUENCE [LARGE SCALE GENOMIC DNA]</scope>
    <source>
        <strain evidence="9">ATCC BAA-1232 / LMG 22953 / PM1</strain>
    </source>
</reference>
<feature type="transmembrane region" description="Helical" evidence="7">
    <location>
        <begin position="148"/>
        <end position="169"/>
    </location>
</feature>
<gene>
    <name evidence="8" type="ordered locus">Mpe_A1061</name>
</gene>
<accession>A2SEN3</accession>
<evidence type="ECO:0000256" key="5">
    <source>
        <dbReference type="ARBA" id="ARBA00022989"/>
    </source>
</evidence>
<comment type="similarity">
    <text evidence="2">Belongs to the polysaccharide synthase family.</text>
</comment>
<dbReference type="Pfam" id="PF13440">
    <property type="entry name" value="Polysacc_synt_3"/>
    <property type="match status" value="1"/>
</dbReference>
<evidence type="ECO:0000256" key="6">
    <source>
        <dbReference type="ARBA" id="ARBA00023136"/>
    </source>
</evidence>
<feature type="transmembrane region" description="Helical" evidence="7">
    <location>
        <begin position="120"/>
        <end position="141"/>
    </location>
</feature>
<dbReference type="InterPro" id="IPR050833">
    <property type="entry name" value="Poly_Biosynth_Transport"/>
</dbReference>
<evidence type="ECO:0000256" key="2">
    <source>
        <dbReference type="ARBA" id="ARBA00007430"/>
    </source>
</evidence>
<dbReference type="GO" id="GO:0005886">
    <property type="term" value="C:plasma membrane"/>
    <property type="evidence" value="ECO:0007669"/>
    <property type="project" value="UniProtKB-SubCell"/>
</dbReference>
<proteinExistence type="inferred from homology"/>
<dbReference type="Proteomes" id="UP000000366">
    <property type="component" value="Chromosome"/>
</dbReference>